<dbReference type="InterPro" id="IPR023398">
    <property type="entry name" value="TIF_eIF4e-like"/>
</dbReference>
<name>A0ABT8MAU2_9EURY</name>
<dbReference type="PANTHER" id="PTHR31977:SF1">
    <property type="entry name" value="UPF0696 PROTEIN C11ORF68"/>
    <property type="match status" value="1"/>
</dbReference>
<comment type="similarity">
    <text evidence="1">Belongs to the UPF0696 family.</text>
</comment>
<dbReference type="Gene3D" id="3.30.760.10">
    <property type="entry name" value="RNA Cap, Translation Initiation Factor Eif4e"/>
    <property type="match status" value="1"/>
</dbReference>
<evidence type="ECO:0000256" key="1">
    <source>
        <dbReference type="ARBA" id="ARBA00010568"/>
    </source>
</evidence>
<dbReference type="Proteomes" id="UP001168338">
    <property type="component" value="Unassembled WGS sequence"/>
</dbReference>
<evidence type="ECO:0000313" key="2">
    <source>
        <dbReference type="EMBL" id="MDN7025059.1"/>
    </source>
</evidence>
<gene>
    <name evidence="2" type="ORF">FGU65_09185</name>
</gene>
<organism evidence="2 3">
    <name type="scientific">Methanoculleus frigidifontis</name>
    <dbReference type="NCBI Taxonomy" id="2584085"/>
    <lineage>
        <taxon>Archaea</taxon>
        <taxon>Methanobacteriati</taxon>
        <taxon>Methanobacteriota</taxon>
        <taxon>Stenosarchaea group</taxon>
        <taxon>Methanomicrobia</taxon>
        <taxon>Methanomicrobiales</taxon>
        <taxon>Methanomicrobiaceae</taxon>
        <taxon>Methanoculleus</taxon>
    </lineage>
</organism>
<keyword evidence="3" id="KW-1185">Reference proteome</keyword>
<sequence length="218" mass="24956">MTTDTVDAEALAEIAYGIFEIVVNRELCRRGSYLFELVESDRDFWENFQEIFTGFRDEYPQLAEALEARFGSTEAIYGQLLAGEGVAPSRTTQMYWIVQDAPDFNSAEFDDELGGKWLIFVDPADADAVWRRVRDETSAGRLGISARVSTAKENPDARDGRTVIYVFTRDWSDEADVMRVRERLRELGVTDRIGYKRNIETYLGEYSEKGKKVTYYSA</sequence>
<dbReference type="EMBL" id="VCYH01000005">
    <property type="protein sequence ID" value="MDN7025059.1"/>
    <property type="molecule type" value="Genomic_DNA"/>
</dbReference>
<dbReference type="RefSeq" id="WP_301664190.1">
    <property type="nucleotide sequence ID" value="NZ_VCYH01000005.1"/>
</dbReference>
<protein>
    <submittedName>
        <fullName evidence="2">DUF1917 domain-containing protein</fullName>
    </submittedName>
</protein>
<evidence type="ECO:0000313" key="3">
    <source>
        <dbReference type="Proteomes" id="UP001168338"/>
    </source>
</evidence>
<comment type="caution">
    <text evidence="2">The sequence shown here is derived from an EMBL/GenBank/DDBJ whole genome shotgun (WGS) entry which is preliminary data.</text>
</comment>
<dbReference type="PANTHER" id="PTHR31977">
    <property type="entry name" value="UPF0696 PROTEIN C11ORF68"/>
    <property type="match status" value="1"/>
</dbReference>
<accession>A0ABT8MAU2</accession>
<dbReference type="InterPro" id="IPR015034">
    <property type="entry name" value="Bles03"/>
</dbReference>
<reference evidence="2" key="1">
    <citation type="submission" date="2019-05" db="EMBL/GenBank/DDBJ databases">
        <title>Methanoculleus sp. FWC-SCC1, a methanogenic archaeon isolated from deep marine cold seep.</title>
        <authorList>
            <person name="Chen Y.-W."/>
            <person name="Chen S.-C."/>
            <person name="Teng N.-H."/>
            <person name="Lai M.-C."/>
        </authorList>
    </citation>
    <scope>NUCLEOTIDE SEQUENCE</scope>
    <source>
        <strain evidence="2">FWC-SCC1</strain>
    </source>
</reference>
<proteinExistence type="inferred from homology"/>
<dbReference type="SUPFAM" id="SSF55418">
    <property type="entry name" value="eIF4e-like"/>
    <property type="match status" value="1"/>
</dbReference>
<dbReference type="Pfam" id="PF08939">
    <property type="entry name" value="Bles03"/>
    <property type="match status" value="1"/>
</dbReference>